<proteinExistence type="predicted"/>
<feature type="transmembrane region" description="Helical" evidence="7">
    <location>
        <begin position="392"/>
        <end position="410"/>
    </location>
</feature>
<dbReference type="EMBL" id="JBHSBC010000002">
    <property type="protein sequence ID" value="MFC3979159.1"/>
    <property type="molecule type" value="Genomic_DNA"/>
</dbReference>
<feature type="transmembrane region" description="Helical" evidence="7">
    <location>
        <begin position="327"/>
        <end position="349"/>
    </location>
</feature>
<keyword evidence="6 7" id="KW-0472">Membrane</keyword>
<feature type="transmembrane region" description="Helical" evidence="7">
    <location>
        <begin position="59"/>
        <end position="80"/>
    </location>
</feature>
<dbReference type="Pfam" id="PF05977">
    <property type="entry name" value="MFS_3"/>
    <property type="match status" value="1"/>
</dbReference>
<feature type="transmembrane region" description="Helical" evidence="7">
    <location>
        <begin position="272"/>
        <end position="291"/>
    </location>
</feature>
<dbReference type="SUPFAM" id="SSF103473">
    <property type="entry name" value="MFS general substrate transporter"/>
    <property type="match status" value="1"/>
</dbReference>
<dbReference type="InterPro" id="IPR010290">
    <property type="entry name" value="TM_effector"/>
</dbReference>
<feature type="transmembrane region" description="Helical" evidence="7">
    <location>
        <begin position="303"/>
        <end position="321"/>
    </location>
</feature>
<evidence type="ECO:0000256" key="2">
    <source>
        <dbReference type="ARBA" id="ARBA00022448"/>
    </source>
</evidence>
<keyword evidence="5 7" id="KW-1133">Transmembrane helix</keyword>
<reference evidence="10" key="1">
    <citation type="journal article" date="2019" name="Int. J. Syst. Evol. Microbiol.">
        <title>The Global Catalogue of Microorganisms (GCM) 10K type strain sequencing project: providing services to taxonomists for standard genome sequencing and annotation.</title>
        <authorList>
            <consortium name="The Broad Institute Genomics Platform"/>
            <consortium name="The Broad Institute Genome Sequencing Center for Infectious Disease"/>
            <person name="Wu L."/>
            <person name="Ma J."/>
        </authorList>
    </citation>
    <scope>NUCLEOTIDE SEQUENCE [LARGE SCALE GENOMIC DNA]</scope>
    <source>
        <strain evidence="10">TBRC 7912</strain>
    </source>
</reference>
<name>A0ABV8EUA3_9ACTN</name>
<feature type="domain" description="Major facilitator superfamily (MFS) profile" evidence="8">
    <location>
        <begin position="1"/>
        <end position="210"/>
    </location>
</feature>
<organism evidence="9 10">
    <name type="scientific">Streptosporangium jomthongense</name>
    <dbReference type="NCBI Taxonomy" id="1193683"/>
    <lineage>
        <taxon>Bacteria</taxon>
        <taxon>Bacillati</taxon>
        <taxon>Actinomycetota</taxon>
        <taxon>Actinomycetes</taxon>
        <taxon>Streptosporangiales</taxon>
        <taxon>Streptosporangiaceae</taxon>
        <taxon>Streptosporangium</taxon>
    </lineage>
</organism>
<dbReference type="PANTHER" id="PTHR23513:SF6">
    <property type="entry name" value="MAJOR FACILITATOR SUPERFAMILY ASSOCIATED DOMAIN-CONTAINING PROTEIN"/>
    <property type="match status" value="1"/>
</dbReference>
<sequence>MTREPRTTLLSRMADRPQLRPFRIRDFRYLWAGFAVSLLGDGMMFVALPWLVLSMSNTATALASIGVVMALAALPAALVAGALVNRFGARRVMLAGDLCRAVTLAALGLLGMAGLLNGWLLLCGLALFSAAEAVFVPAFATMVQSLVPPEHLVGANSADQAIRPLMWRLVGPVAGGALVANYSADWVLLLDAGTFVVSFLFLLRVGAERDPGPGDGANLLADGLGGWRYAWRHRWLLYAFSAGAVAVVCVMGPWNVLVPYVLRNEVGGGAEMYGLVLAVGGVGQVAGALLVGGRPLDRRTLPLLYLAWGVMAGGLAGFAVHSSPWPALAGSFVINAALAVSTVLWGALLQSAVPRDQVARVFGIDWALSQVLVPISYSVAGALADTTSTRTALLVAAVGGLVCVPAMLIVKSARRMPEVRGV</sequence>
<gene>
    <name evidence="9" type="ORF">ACFOYY_03445</name>
</gene>
<accession>A0ABV8EUA3</accession>
<evidence type="ECO:0000313" key="9">
    <source>
        <dbReference type="EMBL" id="MFC3979159.1"/>
    </source>
</evidence>
<comment type="subcellular location">
    <subcellularLocation>
        <location evidence="1">Cell membrane</location>
        <topology evidence="1">Multi-pass membrane protein</topology>
    </subcellularLocation>
</comment>
<dbReference type="InterPro" id="IPR036259">
    <property type="entry name" value="MFS_trans_sf"/>
</dbReference>
<feature type="transmembrane region" description="Helical" evidence="7">
    <location>
        <begin position="29"/>
        <end position="53"/>
    </location>
</feature>
<evidence type="ECO:0000256" key="1">
    <source>
        <dbReference type="ARBA" id="ARBA00004651"/>
    </source>
</evidence>
<dbReference type="InterPro" id="IPR020846">
    <property type="entry name" value="MFS_dom"/>
</dbReference>
<dbReference type="PANTHER" id="PTHR23513">
    <property type="entry name" value="INTEGRAL MEMBRANE EFFLUX PROTEIN-RELATED"/>
    <property type="match status" value="1"/>
</dbReference>
<dbReference type="PROSITE" id="PS50850">
    <property type="entry name" value="MFS"/>
    <property type="match status" value="1"/>
</dbReference>
<evidence type="ECO:0000256" key="4">
    <source>
        <dbReference type="ARBA" id="ARBA00022692"/>
    </source>
</evidence>
<dbReference type="Proteomes" id="UP001595698">
    <property type="component" value="Unassembled WGS sequence"/>
</dbReference>
<evidence type="ECO:0000256" key="7">
    <source>
        <dbReference type="SAM" id="Phobius"/>
    </source>
</evidence>
<feature type="transmembrane region" description="Helical" evidence="7">
    <location>
        <begin position="186"/>
        <end position="203"/>
    </location>
</feature>
<dbReference type="Gene3D" id="1.20.1250.20">
    <property type="entry name" value="MFS general substrate transporter like domains"/>
    <property type="match status" value="1"/>
</dbReference>
<keyword evidence="3" id="KW-1003">Cell membrane</keyword>
<comment type="caution">
    <text evidence="9">The sequence shown here is derived from an EMBL/GenBank/DDBJ whole genome shotgun (WGS) entry which is preliminary data.</text>
</comment>
<keyword evidence="2" id="KW-0813">Transport</keyword>
<evidence type="ECO:0000256" key="6">
    <source>
        <dbReference type="ARBA" id="ARBA00023136"/>
    </source>
</evidence>
<dbReference type="RefSeq" id="WP_352011864.1">
    <property type="nucleotide sequence ID" value="NZ_JBHSBC010000002.1"/>
</dbReference>
<evidence type="ECO:0000256" key="3">
    <source>
        <dbReference type="ARBA" id="ARBA00022475"/>
    </source>
</evidence>
<protein>
    <submittedName>
        <fullName evidence="9">MFS transporter</fullName>
    </submittedName>
</protein>
<dbReference type="CDD" id="cd06173">
    <property type="entry name" value="MFS_MefA_like"/>
    <property type="match status" value="1"/>
</dbReference>
<evidence type="ECO:0000313" key="10">
    <source>
        <dbReference type="Proteomes" id="UP001595698"/>
    </source>
</evidence>
<feature type="transmembrane region" description="Helical" evidence="7">
    <location>
        <begin position="361"/>
        <end position="380"/>
    </location>
</feature>
<keyword evidence="4 7" id="KW-0812">Transmembrane</keyword>
<evidence type="ECO:0000256" key="5">
    <source>
        <dbReference type="ARBA" id="ARBA00022989"/>
    </source>
</evidence>
<evidence type="ECO:0000259" key="8">
    <source>
        <dbReference type="PROSITE" id="PS50850"/>
    </source>
</evidence>
<feature type="transmembrane region" description="Helical" evidence="7">
    <location>
        <begin position="235"/>
        <end position="257"/>
    </location>
</feature>
<keyword evidence="10" id="KW-1185">Reference proteome</keyword>